<organism evidence="1 2">
    <name type="scientific">Humibacillus xanthopallidus</name>
    <dbReference type="NCBI Taxonomy" id="412689"/>
    <lineage>
        <taxon>Bacteria</taxon>
        <taxon>Bacillati</taxon>
        <taxon>Actinomycetota</taxon>
        <taxon>Actinomycetes</taxon>
        <taxon>Micrococcales</taxon>
        <taxon>Intrasporangiaceae</taxon>
        <taxon>Humibacillus</taxon>
    </lineage>
</organism>
<accession>A0A543HVK8</accession>
<sequence length="86" mass="9053">MDNTTMTMNAVTCVLSVRPRIAGPVRLAVAFLMDQGTTLSVAAHTGDRVVGFGALVKGQVSVDVRAIAPTYKTPDVVRSRSGRPPV</sequence>
<comment type="caution">
    <text evidence="1">The sequence shown here is derived from an EMBL/GenBank/DDBJ whole genome shotgun (WGS) entry which is preliminary data.</text>
</comment>
<proteinExistence type="predicted"/>
<dbReference type="Proteomes" id="UP000316747">
    <property type="component" value="Unassembled WGS sequence"/>
</dbReference>
<evidence type="ECO:0000313" key="2">
    <source>
        <dbReference type="Proteomes" id="UP000316747"/>
    </source>
</evidence>
<dbReference type="OrthoDB" id="4867453at2"/>
<gene>
    <name evidence="1" type="ORF">FBY41_2309</name>
</gene>
<dbReference type="AlphaFoldDB" id="A0A543HVK8"/>
<protein>
    <submittedName>
        <fullName evidence="1">Uncharacterized protein</fullName>
    </submittedName>
</protein>
<evidence type="ECO:0000313" key="1">
    <source>
        <dbReference type="EMBL" id="TQM62279.1"/>
    </source>
</evidence>
<keyword evidence="2" id="KW-1185">Reference proteome</keyword>
<name>A0A543HVK8_9MICO</name>
<dbReference type="EMBL" id="VFPM01000002">
    <property type="protein sequence ID" value="TQM62279.1"/>
    <property type="molecule type" value="Genomic_DNA"/>
</dbReference>
<dbReference type="RefSeq" id="WP_141844397.1">
    <property type="nucleotide sequence ID" value="NZ_VFPM01000002.1"/>
</dbReference>
<reference evidence="1 2" key="1">
    <citation type="submission" date="2019-06" db="EMBL/GenBank/DDBJ databases">
        <title>Genome sequencing of plant associated microbes to promote plant fitness in Sorghum bicolor and Oryza sativa.</title>
        <authorList>
            <person name="Coleman-Derr D."/>
        </authorList>
    </citation>
    <scope>NUCLEOTIDE SEQUENCE [LARGE SCALE GENOMIC DNA]</scope>
    <source>
        <strain evidence="1 2">KV-663</strain>
    </source>
</reference>